<evidence type="ECO:0000313" key="4">
    <source>
        <dbReference type="Proteomes" id="UP000076078"/>
    </source>
</evidence>
<dbReference type="InterPro" id="IPR043154">
    <property type="entry name" value="Sec-1-like_dom1"/>
</dbReference>
<dbReference type="Gene3D" id="3.40.50.1910">
    <property type="match status" value="2"/>
</dbReference>
<dbReference type="STRING" id="361077.A0A151Z617"/>
<feature type="region of interest" description="Disordered" evidence="2">
    <location>
        <begin position="1"/>
        <end position="21"/>
    </location>
</feature>
<dbReference type="PIRSF" id="PIRSF005715">
    <property type="entry name" value="VPS45_Sec1"/>
    <property type="match status" value="1"/>
</dbReference>
<organism evidence="3 4">
    <name type="scientific">Tieghemostelium lacteum</name>
    <name type="common">Slime mold</name>
    <name type="synonym">Dictyostelium lacteum</name>
    <dbReference type="NCBI Taxonomy" id="361077"/>
    <lineage>
        <taxon>Eukaryota</taxon>
        <taxon>Amoebozoa</taxon>
        <taxon>Evosea</taxon>
        <taxon>Eumycetozoa</taxon>
        <taxon>Dictyostelia</taxon>
        <taxon>Dictyosteliales</taxon>
        <taxon>Raperosteliaceae</taxon>
        <taxon>Tieghemostelium</taxon>
    </lineage>
</organism>
<dbReference type="Proteomes" id="UP000076078">
    <property type="component" value="Unassembled WGS sequence"/>
</dbReference>
<name>A0A151Z617_TIELA</name>
<reference evidence="3 4" key="1">
    <citation type="submission" date="2015-12" db="EMBL/GenBank/DDBJ databases">
        <title>Dictyostelia acquired genes for synthesis and detection of signals that induce cell-type specialization by lateral gene transfer from prokaryotes.</title>
        <authorList>
            <person name="Gloeckner G."/>
            <person name="Schaap P."/>
        </authorList>
    </citation>
    <scope>NUCLEOTIDE SEQUENCE [LARGE SCALE GENOMIC DNA]</scope>
    <source>
        <strain evidence="3 4">TK</strain>
    </source>
</reference>
<dbReference type="InterPro" id="IPR036045">
    <property type="entry name" value="Sec1-like_sf"/>
</dbReference>
<dbReference type="GO" id="GO:0016192">
    <property type="term" value="P:vesicle-mediated transport"/>
    <property type="evidence" value="ECO:0007669"/>
    <property type="project" value="InterPro"/>
</dbReference>
<evidence type="ECO:0000313" key="3">
    <source>
        <dbReference type="EMBL" id="KYQ89401.1"/>
    </source>
</evidence>
<dbReference type="Pfam" id="PF00995">
    <property type="entry name" value="Sec1"/>
    <property type="match status" value="1"/>
</dbReference>
<dbReference type="EMBL" id="LODT01000041">
    <property type="protein sequence ID" value="KYQ89401.1"/>
    <property type="molecule type" value="Genomic_DNA"/>
</dbReference>
<dbReference type="Gene3D" id="1.25.40.850">
    <property type="match status" value="1"/>
</dbReference>
<gene>
    <name evidence="3" type="ORF">DLAC_10062</name>
</gene>
<dbReference type="InterPro" id="IPR027482">
    <property type="entry name" value="Sec1-like_dom2"/>
</dbReference>
<accession>A0A151Z617</accession>
<keyword evidence="4" id="KW-1185">Reference proteome</keyword>
<sequence>MSSNMAKRDLNISNNEIENKTQQGPLNTEDWIKLKKLQFWSIIDSFKINFVQEKTILVIDKKLVGLFSLIFTMDQLKEKGIRSLSYFEEQLSQVDDTKHIIYLCRPRLELIPLLSIHMKSYQSRSQMYLMALPKLEFSFSYLLEKEGLLGLLKTVSFDIGFIPYDTDLLSLELTDFYSRSFVENDNYQIETIARSIIQLEQLYGPFQNIIGKGTKSKLICDYLLPAQDTLPPFESSQMKTLILLDRNIDVLPMLLTQQTYQGLIDEIFTISSGCSIMLDEDDQIDQQQQQPPRTRKVILDSKDILFSNIKNFNFSTIPAMLHNNALLLNDNYQSIKPTNNMSIPDLKRLVSKIPSIQSQKDAINLHTIISERLLKTVKFEDFQNRIQFEYECLLSTSDANNKSLEYIQNMIIRRKPMYQILRLICIYCLTFGMSAKVYQSMIKDFIHVYEYESVPILLRLEKSGLIGPKETLALYNNYQILRKQFKLTNNSFDQNNNNVTSQSPNTDDVTYSGYVPSITRIIERGQQQRQTEWKNILESKLLPINNSPYFQYNLKSTAKYNENSSTVIFFVGGVSYSELASLRHLKNIYGKGVGYDFLFATTNIANSTSFLMNI</sequence>
<dbReference type="OMA" id="HLMEMNA"/>
<dbReference type="Gene3D" id="3.40.50.2060">
    <property type="match status" value="1"/>
</dbReference>
<feature type="compositionally biased region" description="Basic and acidic residues" evidence="2">
    <location>
        <begin position="1"/>
        <end position="10"/>
    </location>
</feature>
<dbReference type="InterPro" id="IPR001619">
    <property type="entry name" value="Sec1-like"/>
</dbReference>
<dbReference type="PANTHER" id="PTHR11679">
    <property type="entry name" value="VESICLE PROTEIN SORTING-ASSOCIATED"/>
    <property type="match status" value="1"/>
</dbReference>
<dbReference type="FunCoup" id="A0A151Z617">
    <property type="interactions" value="1"/>
</dbReference>
<evidence type="ECO:0000256" key="2">
    <source>
        <dbReference type="SAM" id="MobiDB-lite"/>
    </source>
</evidence>
<proteinExistence type="inferred from homology"/>
<feature type="compositionally biased region" description="Polar residues" evidence="2">
    <location>
        <begin position="11"/>
        <end position="21"/>
    </location>
</feature>
<protein>
    <submittedName>
        <fullName evidence="3">Sec1-like family protein</fullName>
    </submittedName>
</protein>
<dbReference type="SUPFAM" id="SSF56815">
    <property type="entry name" value="Sec1/munc18-like (SM) proteins"/>
    <property type="match status" value="1"/>
</dbReference>
<dbReference type="OrthoDB" id="10262528at2759"/>
<dbReference type="InterPro" id="IPR043155">
    <property type="entry name" value="VPS33_dom3b"/>
</dbReference>
<comment type="similarity">
    <text evidence="1">Belongs to the STXBP/unc-18/SEC1 family.</text>
</comment>
<comment type="caution">
    <text evidence="3">The sequence shown here is derived from an EMBL/GenBank/DDBJ whole genome shotgun (WGS) entry which is preliminary data.</text>
</comment>
<dbReference type="AlphaFoldDB" id="A0A151Z617"/>
<dbReference type="InParanoid" id="A0A151Z617"/>
<evidence type="ECO:0000256" key="1">
    <source>
        <dbReference type="ARBA" id="ARBA00009884"/>
    </source>
</evidence>